<dbReference type="EMBL" id="CABPSA010000004">
    <property type="protein sequence ID" value="VVE10525.1"/>
    <property type="molecule type" value="Genomic_DNA"/>
</dbReference>
<dbReference type="InterPro" id="IPR038258">
    <property type="entry name" value="Gp4_sf"/>
</dbReference>
<dbReference type="OrthoDB" id="10000580at2"/>
<reference evidence="1 2" key="1">
    <citation type="submission" date="2019-08" db="EMBL/GenBank/DDBJ databases">
        <authorList>
            <person name="Peeters C."/>
        </authorList>
    </citation>
    <scope>NUCLEOTIDE SEQUENCE [LARGE SCALE GENOMIC DNA]</scope>
    <source>
        <strain evidence="1 2">LMG 31010</strain>
    </source>
</reference>
<organism evidence="1 2">
    <name type="scientific">Pandoraea commovens</name>
    <dbReference type="NCBI Taxonomy" id="2508289"/>
    <lineage>
        <taxon>Bacteria</taxon>
        <taxon>Pseudomonadati</taxon>
        <taxon>Pseudomonadota</taxon>
        <taxon>Betaproteobacteria</taxon>
        <taxon>Burkholderiales</taxon>
        <taxon>Burkholderiaceae</taxon>
        <taxon>Pandoraea</taxon>
    </lineage>
</organism>
<name>A0A5E4VHM9_9BURK</name>
<dbReference type="Gene3D" id="1.10.3230.20">
    <property type="entry name" value="P22 tail accessory factor (Gp4)"/>
    <property type="match status" value="1"/>
</dbReference>
<evidence type="ECO:0000313" key="1">
    <source>
        <dbReference type="EMBL" id="VVE10525.1"/>
    </source>
</evidence>
<dbReference type="RefSeq" id="WP_150664638.1">
    <property type="nucleotide sequence ID" value="NZ_CABPSA010000004.1"/>
</dbReference>
<sequence length="111" mass="12597">MAATINDLATRVLQKLRVLSVGQTAYPEDMEIAKQKIRAAHASFRKDERVRWTISSLPEAAEEPYVLLAAYFCAPEFRKQADPSWVTFAEREINAIIQTPMSGAPVYTEYF</sequence>
<accession>A0A5E4VHM9</accession>
<proteinExistence type="predicted"/>
<evidence type="ECO:0000313" key="2">
    <source>
        <dbReference type="Proteomes" id="UP000343335"/>
    </source>
</evidence>
<dbReference type="AlphaFoldDB" id="A0A5E4VHM9"/>
<dbReference type="Proteomes" id="UP000343335">
    <property type="component" value="Unassembled WGS sequence"/>
</dbReference>
<protein>
    <submittedName>
        <fullName evidence="1">Uncharacterized protein</fullName>
    </submittedName>
</protein>
<gene>
    <name evidence="1" type="ORF">PCO31010_02624</name>
</gene>